<comment type="caution">
    <text evidence="1">The sequence shown here is derived from an EMBL/GenBank/DDBJ whole genome shotgun (WGS) entry which is preliminary data.</text>
</comment>
<sequence>MGAACMDLKGNEGSVRPFSVTGLTPEWHEECLLQLPNVLDDSKEHSLVLTVMHQSLHHFSQFLGRISLPLAQLFQDKTKRKNEWFVLQSRHGKKEKMRGQLQLDIQFLQISSPSNGPSLSSRGGWSLFTRFCDSRKGSKYKAYKETQSHSSSMTNEEDSSSSSVNTELEISTAKSGPKLGDSLPIVAGDFAMPL</sequence>
<proteinExistence type="predicted"/>
<dbReference type="EMBL" id="CM037616">
    <property type="protein sequence ID" value="KAH7992314.1"/>
    <property type="molecule type" value="Genomic_DNA"/>
</dbReference>
<protein>
    <submittedName>
        <fullName evidence="1">Uncharacterized protein</fullName>
    </submittedName>
</protein>
<organism evidence="1 2">
    <name type="scientific">Sphaerodactylus townsendi</name>
    <dbReference type="NCBI Taxonomy" id="933632"/>
    <lineage>
        <taxon>Eukaryota</taxon>
        <taxon>Metazoa</taxon>
        <taxon>Chordata</taxon>
        <taxon>Craniata</taxon>
        <taxon>Vertebrata</taxon>
        <taxon>Euteleostomi</taxon>
        <taxon>Lepidosauria</taxon>
        <taxon>Squamata</taxon>
        <taxon>Bifurcata</taxon>
        <taxon>Gekkota</taxon>
        <taxon>Sphaerodactylidae</taxon>
        <taxon>Sphaerodactylus</taxon>
    </lineage>
</organism>
<evidence type="ECO:0000313" key="2">
    <source>
        <dbReference type="Proteomes" id="UP000827872"/>
    </source>
</evidence>
<gene>
    <name evidence="1" type="ORF">K3G42_021494</name>
</gene>
<dbReference type="Proteomes" id="UP000827872">
    <property type="component" value="Linkage Group LG03"/>
</dbReference>
<reference evidence="1" key="1">
    <citation type="submission" date="2021-08" db="EMBL/GenBank/DDBJ databases">
        <title>The first chromosome-level gecko genome reveals the dynamic sex chromosomes of Neotropical dwarf geckos (Sphaerodactylidae: Sphaerodactylus).</title>
        <authorList>
            <person name="Pinto B.J."/>
            <person name="Keating S.E."/>
            <person name="Gamble T."/>
        </authorList>
    </citation>
    <scope>NUCLEOTIDE SEQUENCE</scope>
    <source>
        <strain evidence="1">TG3544</strain>
    </source>
</reference>
<accession>A0ACB8EIE6</accession>
<keyword evidence="2" id="KW-1185">Reference proteome</keyword>
<name>A0ACB8EIE6_9SAUR</name>
<evidence type="ECO:0000313" key="1">
    <source>
        <dbReference type="EMBL" id="KAH7992314.1"/>
    </source>
</evidence>